<feature type="transmembrane region" description="Helical" evidence="1">
    <location>
        <begin position="20"/>
        <end position="41"/>
    </location>
</feature>
<sequence>MSKKNKKKMIKFNNQNNKLLQSFVSRIVLVVLTVALIVALLPRSQGKMFHYDEGKPWMYGQLIAKFDFPIFKSEETLKNERDSIMKNFRPYFNVNPKIEEQKIGQFLKDYKNGIPGLPPEYVTLVAQRLHELYQMGIANTAYFTDLQKDSNNVVHIVMGKQAISKPVGEIYTTLGAYENLFSTPQLSAKRSIIQQCNLNEYIEANLQYDKARSESEMNDMLSLIPQASGIVLEGQRIIDRGDIVDAKTYRVLDSFEQATEKRNESKDQVTSMLIGQSLYVFILLSLFTLYLTLFRNDYFEKPRAISLLYAMLIIFSIITSVMMKHNIFSVYIVPFAMAPIFVRVFMDSRTAFVSHVTMIFLCAVAVKYQYEFIIVQLVAGLIAIYSLRELSKRSQIFLTALLVTVGSATAYLSLQLIQNDDFSKLDHSMYYHLAVNGIFLLFTYPLMLIIEKLFGFISTVTMFELSNTNNELLRTLSEVAPGTFQHSMTVGNLGVEIANKIHAKGHLVRTGALYHDIGKMANPVFFTENQVGVNPHDKISDLESAKIIIGHVTEGLRLAEKYNLPKVIQEFITTHHGTGLVKYFYINYKNAHPDKEVDEAPFRYPGPNPWTREQAILMMCDTVEAASRSLSEYTEESISNLVNKLIDSQVSSGFFTDCPITFRDIKIAKQILIERLMSIYHTRIQYPELKTK</sequence>
<evidence type="ECO:0000256" key="1">
    <source>
        <dbReference type="SAM" id="Phobius"/>
    </source>
</evidence>
<accession>E1KPL7</accession>
<evidence type="ECO:0000313" key="4">
    <source>
        <dbReference type="Proteomes" id="UP000003610"/>
    </source>
</evidence>
<dbReference type="Gene3D" id="1.10.3210.10">
    <property type="entry name" value="Hypothetical protein af1432"/>
    <property type="match status" value="1"/>
</dbReference>
<feature type="transmembrane region" description="Helical" evidence="1">
    <location>
        <begin position="304"/>
        <end position="321"/>
    </location>
</feature>
<dbReference type="InterPro" id="IPR011621">
    <property type="entry name" value="Metal-dep_PHydrolase_7TM_intra"/>
</dbReference>
<feature type="transmembrane region" description="Helical" evidence="1">
    <location>
        <begin position="429"/>
        <end position="450"/>
    </location>
</feature>
<dbReference type="InterPro" id="IPR003607">
    <property type="entry name" value="HD/PDEase_dom"/>
</dbReference>
<dbReference type="PANTHER" id="PTHR36442:SF1">
    <property type="entry name" value="CYCLIC-DI-AMP PHOSPHODIESTERASE PGPH"/>
    <property type="match status" value="1"/>
</dbReference>
<keyword evidence="1" id="KW-0472">Membrane</keyword>
<gene>
    <name evidence="3" type="ORF">HMPREF9296_0511</name>
</gene>
<dbReference type="Pfam" id="PF01966">
    <property type="entry name" value="HD"/>
    <property type="match status" value="1"/>
</dbReference>
<comment type="caution">
    <text evidence="3">The sequence shown here is derived from an EMBL/GenBank/DDBJ whole genome shotgun (WGS) entry which is preliminary data.</text>
</comment>
<dbReference type="SUPFAM" id="SSF109604">
    <property type="entry name" value="HD-domain/PDEase-like"/>
    <property type="match status" value="1"/>
</dbReference>
<feature type="transmembrane region" description="Helical" evidence="1">
    <location>
        <begin position="358"/>
        <end position="384"/>
    </location>
</feature>
<dbReference type="eggNOG" id="COG1480">
    <property type="taxonomic scope" value="Bacteria"/>
</dbReference>
<dbReference type="PANTHER" id="PTHR36442">
    <property type="entry name" value="CYCLIC-DI-AMP PHOSPHODIESTERASE PGPH"/>
    <property type="match status" value="1"/>
</dbReference>
<feature type="transmembrane region" description="Helical" evidence="1">
    <location>
        <begin position="328"/>
        <end position="346"/>
    </location>
</feature>
<dbReference type="AlphaFoldDB" id="E1KPL7"/>
<dbReference type="InterPro" id="IPR006674">
    <property type="entry name" value="HD_domain"/>
</dbReference>
<dbReference type="InterPro" id="IPR052722">
    <property type="entry name" value="PgpH_phosphodiesterase"/>
</dbReference>
<dbReference type="NCBIfam" id="TIGR00277">
    <property type="entry name" value="HDIG"/>
    <property type="match status" value="1"/>
</dbReference>
<dbReference type="GO" id="GO:0016787">
    <property type="term" value="F:hydrolase activity"/>
    <property type="evidence" value="ECO:0007669"/>
    <property type="project" value="UniProtKB-KW"/>
</dbReference>
<organism evidence="3 4">
    <name type="scientific">Prevotella disiens FB035-09AN</name>
    <dbReference type="NCBI Taxonomy" id="866771"/>
    <lineage>
        <taxon>Bacteria</taxon>
        <taxon>Pseudomonadati</taxon>
        <taxon>Bacteroidota</taxon>
        <taxon>Bacteroidia</taxon>
        <taxon>Bacteroidales</taxon>
        <taxon>Prevotellaceae</taxon>
        <taxon>Prevotella</taxon>
    </lineage>
</organism>
<dbReference type="Pfam" id="PF07698">
    <property type="entry name" value="7TM-7TMR_HD"/>
    <property type="match status" value="1"/>
</dbReference>
<dbReference type="SMART" id="SM00471">
    <property type="entry name" value="HDc"/>
    <property type="match status" value="1"/>
</dbReference>
<dbReference type="STRING" id="866771.HMPREF9296_0511"/>
<name>E1KPL7_9BACT</name>
<dbReference type="EMBL" id="AEDO01000019">
    <property type="protein sequence ID" value="EFL46597.1"/>
    <property type="molecule type" value="Genomic_DNA"/>
</dbReference>
<protein>
    <submittedName>
        <fullName evidence="3">7TM receptor with intracellular HD hydrolase</fullName>
    </submittedName>
</protein>
<keyword evidence="3" id="KW-0675">Receptor</keyword>
<feature type="domain" description="HD" evidence="2">
    <location>
        <begin position="483"/>
        <end position="577"/>
    </location>
</feature>
<evidence type="ECO:0000259" key="2">
    <source>
        <dbReference type="PROSITE" id="PS51831"/>
    </source>
</evidence>
<proteinExistence type="predicted"/>
<reference evidence="3 4" key="1">
    <citation type="submission" date="2010-08" db="EMBL/GenBank/DDBJ databases">
        <authorList>
            <person name="Durkin A.S."/>
            <person name="Madupu R."/>
            <person name="Torralba M."/>
            <person name="Gillis M."/>
            <person name="Methe B."/>
            <person name="Sutton G."/>
            <person name="Nelson K.E."/>
        </authorList>
    </citation>
    <scope>NUCLEOTIDE SEQUENCE [LARGE SCALE GENOMIC DNA]</scope>
    <source>
        <strain evidence="3 4">FB035-09AN</strain>
    </source>
</reference>
<feature type="transmembrane region" description="Helical" evidence="1">
    <location>
        <begin position="396"/>
        <end position="417"/>
    </location>
</feature>
<keyword evidence="1" id="KW-0812">Transmembrane</keyword>
<dbReference type="Proteomes" id="UP000003610">
    <property type="component" value="Unassembled WGS sequence"/>
</dbReference>
<dbReference type="InterPro" id="IPR011624">
    <property type="entry name" value="Metal-dep_PHydrolase_7TM_extra"/>
</dbReference>
<keyword evidence="1" id="KW-1133">Transmembrane helix</keyword>
<dbReference type="InterPro" id="IPR006675">
    <property type="entry name" value="HDIG_dom"/>
</dbReference>
<keyword evidence="3" id="KW-0378">Hydrolase</keyword>
<dbReference type="Pfam" id="PF07697">
    <property type="entry name" value="7TMR-HDED"/>
    <property type="match status" value="1"/>
</dbReference>
<feature type="transmembrane region" description="Helical" evidence="1">
    <location>
        <begin position="271"/>
        <end position="292"/>
    </location>
</feature>
<dbReference type="PROSITE" id="PS51831">
    <property type="entry name" value="HD"/>
    <property type="match status" value="1"/>
</dbReference>
<evidence type="ECO:0000313" key="3">
    <source>
        <dbReference type="EMBL" id="EFL46597.1"/>
    </source>
</evidence>
<dbReference type="CDD" id="cd00077">
    <property type="entry name" value="HDc"/>
    <property type="match status" value="1"/>
</dbReference>